<evidence type="ECO:0000313" key="2">
    <source>
        <dbReference type="Proteomes" id="UP000694915"/>
    </source>
</evidence>
<evidence type="ECO:0000313" key="3">
    <source>
        <dbReference type="RefSeq" id="XP_013208905.1"/>
    </source>
</evidence>
<keyword evidence="2" id="KW-1185">Reference proteome</keyword>
<feature type="region of interest" description="Disordered" evidence="1">
    <location>
        <begin position="1"/>
        <end position="39"/>
    </location>
</feature>
<dbReference type="Proteomes" id="UP000694915">
    <property type="component" value="Unplaced"/>
</dbReference>
<protein>
    <submittedName>
        <fullName evidence="3">Calcium-responsive transcription factor</fullName>
    </submittedName>
</protein>
<dbReference type="PANTHER" id="PTHR14694">
    <property type="entry name" value="CALCIUM-RESPONSIVE TRANSCRIPTION FACTOR"/>
    <property type="match status" value="1"/>
</dbReference>
<gene>
    <name evidence="3" type="primary">Carf</name>
</gene>
<organism evidence="2 3">
    <name type="scientific">Microtus ochrogaster</name>
    <name type="common">Prairie vole</name>
    <dbReference type="NCBI Taxonomy" id="79684"/>
    <lineage>
        <taxon>Eukaryota</taxon>
        <taxon>Metazoa</taxon>
        <taxon>Chordata</taxon>
        <taxon>Craniata</taxon>
        <taxon>Vertebrata</taxon>
        <taxon>Euteleostomi</taxon>
        <taxon>Mammalia</taxon>
        <taxon>Eutheria</taxon>
        <taxon>Euarchontoglires</taxon>
        <taxon>Glires</taxon>
        <taxon>Rodentia</taxon>
        <taxon>Myomorpha</taxon>
        <taxon>Muroidea</taxon>
        <taxon>Cricetidae</taxon>
        <taxon>Arvicolinae</taxon>
        <taxon>Microtus</taxon>
    </lineage>
</organism>
<dbReference type="Pfam" id="PF15299">
    <property type="entry name" value="ALS2CR8"/>
    <property type="match status" value="1"/>
</dbReference>
<dbReference type="RefSeq" id="XP_013208905.1">
    <property type="nucleotide sequence ID" value="XM_013353451.2"/>
</dbReference>
<proteinExistence type="predicted"/>
<dbReference type="InterPro" id="IPR029309">
    <property type="entry name" value="CaRF"/>
</dbReference>
<dbReference type="PANTHER" id="PTHR14694:SF1">
    <property type="entry name" value="CALCIUM-RESPONSIVE TRANSCRIPTION FACTOR"/>
    <property type="match status" value="1"/>
</dbReference>
<sequence length="631" mass="69321">MEQQRLLGASCSDGKESARGAQQSEHITCMDSGDPSFGQNEPSTILPVTAETDDPLTSQDLPETLTDTQALCAEQFHLLDPNGQPLQYDLHSQMTGMAQVTIPREPLVDATSPQDASEEKPIDRSLPTVRADTLEASASNCILRSQASLVLPRKSGTRLLEESLPSPLQPLSSNTPIWACRLRSCSRAVVMECQYGPRRKGFQLQRLSEQGSRSCHLYRATCPARIYIKKVQKFPEYRVPTDPQMDRKMIRVEQEKAFSMLKKNLVDAGGVLRWYVQLPTQQAHQYHELETRGLSLSPSPFPMSSLEEEEAVVRDENCALPSRLHPQVAHKIQELVSQGVGQVYAVRKQLRKFVERELFKPDEVPERHNLSFFPTVNDIKNHIHEVRKSLRTGDMVSNPEIIPATLQWTTDSGNILRETVTVTFAEGDSLGEPVTSRVGVSRTQTSLSPEPFPLLFPLPSFQPKISSHLQGLKLQPRLSSLDGSQALVSENGHPSSGPSGLLDTAGNAVVNSHSLLLGQSQNLRTDTCLTQNSSAASAVGNLPESVQNLEMGPLVEAEDVENTGNLEGSVNRILLGDVQTVPVQVVGSHPALIEESLEDTLSVNQVKQEPQESTLSIGSKTFLDCKKLSAT</sequence>
<dbReference type="GeneID" id="101987821"/>
<reference evidence="3" key="1">
    <citation type="submission" date="2025-08" db="UniProtKB">
        <authorList>
            <consortium name="RefSeq"/>
        </authorList>
    </citation>
    <scope>IDENTIFICATION</scope>
</reference>
<accession>A0ABM1AV77</accession>
<evidence type="ECO:0000256" key="1">
    <source>
        <dbReference type="SAM" id="MobiDB-lite"/>
    </source>
</evidence>
<name>A0ABM1AV77_MICOH</name>